<dbReference type="GO" id="GO:0005634">
    <property type="term" value="C:nucleus"/>
    <property type="evidence" value="ECO:0007669"/>
    <property type="project" value="TreeGrafter"/>
</dbReference>
<feature type="compositionally biased region" description="Basic residues" evidence="1">
    <location>
        <begin position="57"/>
        <end position="70"/>
    </location>
</feature>
<proteinExistence type="predicted"/>
<evidence type="ECO:0000313" key="3">
    <source>
        <dbReference type="EMBL" id="CAE0612390.1"/>
    </source>
</evidence>
<dbReference type="GO" id="GO:0034501">
    <property type="term" value="P:protein localization to kinetochore"/>
    <property type="evidence" value="ECO:0007669"/>
    <property type="project" value="InterPro"/>
</dbReference>
<name>A0A7S3XE35_9CHLO</name>
<protein>
    <recommendedName>
        <fullName evidence="2">Spc7 kinetochore protein domain-containing protein</fullName>
    </recommendedName>
</protein>
<feature type="region of interest" description="Disordered" evidence="1">
    <location>
        <begin position="403"/>
        <end position="437"/>
    </location>
</feature>
<dbReference type="AlphaFoldDB" id="A0A7S3XE35"/>
<feature type="region of interest" description="Disordered" evidence="1">
    <location>
        <begin position="161"/>
        <end position="212"/>
    </location>
</feature>
<feature type="compositionally biased region" description="Basic and acidic residues" evidence="1">
    <location>
        <begin position="11"/>
        <end position="21"/>
    </location>
</feature>
<feature type="compositionally biased region" description="Basic and acidic residues" evidence="1">
    <location>
        <begin position="190"/>
        <end position="199"/>
    </location>
</feature>
<dbReference type="GO" id="GO:0008608">
    <property type="term" value="P:attachment of spindle microtubules to kinetochore"/>
    <property type="evidence" value="ECO:0007669"/>
    <property type="project" value="InterPro"/>
</dbReference>
<organism evidence="3">
    <name type="scientific">Picocystis salinarum</name>
    <dbReference type="NCBI Taxonomy" id="88271"/>
    <lineage>
        <taxon>Eukaryota</taxon>
        <taxon>Viridiplantae</taxon>
        <taxon>Chlorophyta</taxon>
        <taxon>Picocystophyceae</taxon>
        <taxon>Picocystales</taxon>
        <taxon>Picocystaceae</taxon>
        <taxon>Picocystis</taxon>
    </lineage>
</organism>
<accession>A0A7S3XE35</accession>
<feature type="region of interest" description="Disordered" evidence="1">
    <location>
        <begin position="1"/>
        <end position="32"/>
    </location>
</feature>
<dbReference type="Pfam" id="PF08317">
    <property type="entry name" value="Spc7"/>
    <property type="match status" value="1"/>
</dbReference>
<feature type="region of interest" description="Disordered" evidence="1">
    <location>
        <begin position="47"/>
        <end position="73"/>
    </location>
</feature>
<evidence type="ECO:0000259" key="2">
    <source>
        <dbReference type="SMART" id="SM00787"/>
    </source>
</evidence>
<feature type="compositionally biased region" description="Polar residues" evidence="1">
    <location>
        <begin position="329"/>
        <end position="345"/>
    </location>
</feature>
<dbReference type="PANTHER" id="PTHR16520:SF3">
    <property type="entry name" value="KINETOCHORE SCAFFOLD 1"/>
    <property type="match status" value="1"/>
</dbReference>
<sequence>MATHTATPGGLEKENAAEKRMSGSYDVVDAPTPTSIIRKRTVLGELENTVNQSRGSSAKKKAKKKRKSMGRRVSFAPIEMRVHVYERDEDYESPPRQAEVDANETAEDMDITANLEDRLANEDVTAELPNLAQLVQEDESMDVKDVHSEDMDETINLSKVLSGETGPAPSDAQTVELPAPVENGEVVEQEIQREPTDVEEKSEENEVDDEEDFTMGYGDMLEKGMHPSWGAKQSIAADEKDATLEAPIKQSEVAGPTPSSAEPTETDQFDLTGNARSKLGDNTFQLVFGKNSPGGSEPSMSGFTGDISFGPAGSAGNTTRLLNNNTMTGSIEFTPVSNPTESPTPSMRSSRRRKSFGGDFVSQASEQLRKIHRRSSLLPAVEEPMHMVNEDASTADIPAVAEAASLKDSKPAPLDTAQADGFENMRNNDNSNREGGEAFQDATDDILHDISEVLKPEMDRSAEMPKTGQENASTRHTEMTDLLPDTTEVEDKNESIAGKGDFHARSERDATDKTPRNDKSFAARKDVTEMTDLLPPSSVEPTSANIHSSMQHYSGNAVNMDAGFPATQQAREMPSVVKEPEKSSGDGALNDTAEPLEIPTDDFADISAPCNAVIEVKDGNHHEELHNNTLPITFKDFLDEADISFLDHLRRATSIGFADVERSKAPETMKECLATISLISPDVLQHEQFIAELDQALKETKHQSNDMEDALNATNPALFGEIQIATGDNLDQLKHKVQGYKRLCRMAANLAWKEWRRIVESRVSAALAKNLSFLQADTEFLEDTAAHLGDFSIKIKEFASAAEAEIQKEIDGRNEEVERRARLFKLRSQVEAARTSNDKREMEVEQAKEKNEVLRNRQGELQAERSRLSERLQSAELASTTSTDVAGEKNLTLSKLGEGMDMLRISSFINDWSILSLNRTSICLKSRKLFLLHVKMDGDKAHFRLDTQDDALRDTWLPLLELTSWKGGTGDNMFSALHEVLLSVGRLESVHEDLTGLHLDCPHLADVRMQQQSVQLCFVHLGMEIKMSVDVKLHPKSIAASSRLEHSTFIKYPGAKRLTATEVDGIIRRIPSGFGYVRRLARTIDCFLQDC</sequence>
<dbReference type="InterPro" id="IPR037388">
    <property type="entry name" value="Blinkin"/>
</dbReference>
<feature type="region of interest" description="Disordered" evidence="1">
    <location>
        <begin position="86"/>
        <end position="107"/>
    </location>
</feature>
<dbReference type="PANTHER" id="PTHR16520">
    <property type="entry name" value="KINETOCHORE SCAFFOLD 1"/>
    <property type="match status" value="1"/>
</dbReference>
<feature type="region of interest" description="Disordered" evidence="1">
    <location>
        <begin position="456"/>
        <end position="525"/>
    </location>
</feature>
<feature type="compositionally biased region" description="Basic and acidic residues" evidence="1">
    <location>
        <begin position="836"/>
        <end position="860"/>
    </location>
</feature>
<dbReference type="InterPro" id="IPR013253">
    <property type="entry name" value="Spc7_domain"/>
</dbReference>
<feature type="compositionally biased region" description="Basic and acidic residues" evidence="1">
    <location>
        <begin position="489"/>
        <end position="525"/>
    </location>
</feature>
<feature type="region of interest" description="Disordered" evidence="1">
    <location>
        <begin position="329"/>
        <end position="357"/>
    </location>
</feature>
<gene>
    <name evidence="3" type="ORF">PSAL00342_LOCUS6286</name>
</gene>
<feature type="domain" description="Spc7 kinetochore protein" evidence="2">
    <location>
        <begin position="617"/>
        <end position="926"/>
    </location>
</feature>
<reference evidence="3" key="1">
    <citation type="submission" date="2021-01" db="EMBL/GenBank/DDBJ databases">
        <authorList>
            <person name="Corre E."/>
            <person name="Pelletier E."/>
            <person name="Niang G."/>
            <person name="Scheremetjew M."/>
            <person name="Finn R."/>
            <person name="Kale V."/>
            <person name="Holt S."/>
            <person name="Cochrane G."/>
            <person name="Meng A."/>
            <person name="Brown T."/>
            <person name="Cohen L."/>
        </authorList>
    </citation>
    <scope>NUCLEOTIDE SEQUENCE</scope>
    <source>
        <strain evidence="3">CCMP1897</strain>
    </source>
</reference>
<evidence type="ECO:0000256" key="1">
    <source>
        <dbReference type="SAM" id="MobiDB-lite"/>
    </source>
</evidence>
<feature type="region of interest" description="Disordered" evidence="1">
    <location>
        <begin position="250"/>
        <end position="277"/>
    </location>
</feature>
<feature type="region of interest" description="Disordered" evidence="1">
    <location>
        <begin position="835"/>
        <end position="860"/>
    </location>
</feature>
<dbReference type="EMBL" id="HBIS01006931">
    <property type="protein sequence ID" value="CAE0612390.1"/>
    <property type="molecule type" value="Transcribed_RNA"/>
</dbReference>
<feature type="compositionally biased region" description="Acidic residues" evidence="1">
    <location>
        <begin position="200"/>
        <end position="212"/>
    </location>
</feature>
<dbReference type="SMART" id="SM00787">
    <property type="entry name" value="Spc7"/>
    <property type="match status" value="1"/>
</dbReference>